<keyword evidence="6" id="KW-1185">Reference proteome</keyword>
<feature type="region of interest" description="Disordered" evidence="3">
    <location>
        <begin position="257"/>
        <end position="278"/>
    </location>
</feature>
<dbReference type="CDD" id="cd12400">
    <property type="entry name" value="RRM_Nop6"/>
    <property type="match status" value="1"/>
</dbReference>
<accession>A0AAF0DWU8</accession>
<dbReference type="Gene3D" id="3.30.70.330">
    <property type="match status" value="1"/>
</dbReference>
<sequence length="394" mass="42016">MAPSPLATAGVHVEKLAQPVLRTTQNSVQLNGAEITVMCQEYMDRTLVLVTQQDKVGYLVQAQVLAGEQTAEFLQFKSRDAMRVPTVSLVPLFGTPPTTKREKKAAKFRARKAGLDDPTEAPPDTSATSVPESSEVAEEPVPPLSEAETSSGEAPDAEAPDAAARVPDAVRGTQKRSSKKDQGAVEGGATRTVFNEEGDAEQVTVAASAPKTSQKYILFVGNMSFDVTAEMLAKHFAETCGETPQVRLLTKRADPSALDGLSNSKKKSIAKGKARDPSAPVSKGCAFVEFATPVALQKGLRFHHSMFHGRQINVELTAGGGGKSEQRRKKIKAKNADLEKERQKHFEKHVKPQAEAQKRKQAEEAPVRAGSGAAAAPAAKRAKFASGANAVRLG</sequence>
<dbReference type="GO" id="GO:0042274">
    <property type="term" value="P:ribosomal small subunit biogenesis"/>
    <property type="evidence" value="ECO:0007669"/>
    <property type="project" value="TreeGrafter"/>
</dbReference>
<dbReference type="AlphaFoldDB" id="A0AAF0DWU8"/>
<dbReference type="InterPro" id="IPR000504">
    <property type="entry name" value="RRM_dom"/>
</dbReference>
<dbReference type="GO" id="GO:0019843">
    <property type="term" value="F:rRNA binding"/>
    <property type="evidence" value="ECO:0007669"/>
    <property type="project" value="TreeGrafter"/>
</dbReference>
<feature type="region of interest" description="Disordered" evidence="3">
    <location>
        <begin position="316"/>
        <end position="394"/>
    </location>
</feature>
<feature type="compositionally biased region" description="Low complexity" evidence="3">
    <location>
        <begin position="160"/>
        <end position="171"/>
    </location>
</feature>
<feature type="compositionally biased region" description="Basic and acidic residues" evidence="3">
    <location>
        <begin position="334"/>
        <end position="366"/>
    </location>
</feature>
<evidence type="ECO:0000313" key="6">
    <source>
        <dbReference type="Proteomes" id="UP001214603"/>
    </source>
</evidence>
<keyword evidence="1 2" id="KW-0694">RNA-binding</keyword>
<evidence type="ECO:0000256" key="2">
    <source>
        <dbReference type="PROSITE-ProRule" id="PRU00176"/>
    </source>
</evidence>
<dbReference type="PANTHER" id="PTHR23236:SF51">
    <property type="entry name" value="NUCLEOLAR PROTEIN 6"/>
    <property type="match status" value="1"/>
</dbReference>
<reference evidence="5" key="1">
    <citation type="submission" date="2023-03" db="EMBL/GenBank/DDBJ databases">
        <title>Mating type loci evolution in Malassezia.</title>
        <authorList>
            <person name="Coelho M.A."/>
        </authorList>
    </citation>
    <scope>NUCLEOTIDE SEQUENCE</scope>
    <source>
        <strain evidence="5">CBS 7876</strain>
    </source>
</reference>
<dbReference type="Gene3D" id="3.30.230.90">
    <property type="match status" value="1"/>
</dbReference>
<organism evidence="5 6">
    <name type="scientific">Malassezia obtusa</name>
    <dbReference type="NCBI Taxonomy" id="76774"/>
    <lineage>
        <taxon>Eukaryota</taxon>
        <taxon>Fungi</taxon>
        <taxon>Dikarya</taxon>
        <taxon>Basidiomycota</taxon>
        <taxon>Ustilaginomycotina</taxon>
        <taxon>Malasseziomycetes</taxon>
        <taxon>Malasseziales</taxon>
        <taxon>Malasseziaceae</taxon>
        <taxon>Malassezia</taxon>
    </lineage>
</organism>
<feature type="domain" description="RRM" evidence="4">
    <location>
        <begin position="216"/>
        <end position="319"/>
    </location>
</feature>
<evidence type="ECO:0000256" key="1">
    <source>
        <dbReference type="ARBA" id="ARBA00022884"/>
    </source>
</evidence>
<evidence type="ECO:0000256" key="3">
    <source>
        <dbReference type="SAM" id="MobiDB-lite"/>
    </source>
</evidence>
<evidence type="ECO:0000259" key="4">
    <source>
        <dbReference type="PROSITE" id="PS50102"/>
    </source>
</evidence>
<proteinExistence type="predicted"/>
<dbReference type="GO" id="GO:0005730">
    <property type="term" value="C:nucleolus"/>
    <property type="evidence" value="ECO:0007669"/>
    <property type="project" value="TreeGrafter"/>
</dbReference>
<dbReference type="InterPro" id="IPR012677">
    <property type="entry name" value="Nucleotide-bd_a/b_plait_sf"/>
</dbReference>
<evidence type="ECO:0000313" key="5">
    <source>
        <dbReference type="EMBL" id="WFD01344.1"/>
    </source>
</evidence>
<dbReference type="InterPro" id="IPR053720">
    <property type="entry name" value="Psm_Assembly_Chaperone"/>
</dbReference>
<dbReference type="InterPro" id="IPR035979">
    <property type="entry name" value="RBD_domain_sf"/>
</dbReference>
<protein>
    <recommendedName>
        <fullName evidence="4">RRM domain-containing protein</fullName>
    </recommendedName>
</protein>
<name>A0AAF0DWU8_9BASI</name>
<dbReference type="EMBL" id="CP119934">
    <property type="protein sequence ID" value="WFD01344.1"/>
    <property type="molecule type" value="Genomic_DNA"/>
</dbReference>
<dbReference type="SMART" id="SM00360">
    <property type="entry name" value="RRM"/>
    <property type="match status" value="1"/>
</dbReference>
<dbReference type="PANTHER" id="PTHR23236">
    <property type="entry name" value="EUKARYOTIC TRANSLATION INITIATION FACTOR 4B/4H"/>
    <property type="match status" value="1"/>
</dbReference>
<dbReference type="InterPro" id="IPR034228">
    <property type="entry name" value="Nop6_RRM"/>
</dbReference>
<dbReference type="SUPFAM" id="SSF54928">
    <property type="entry name" value="RNA-binding domain, RBD"/>
    <property type="match status" value="1"/>
</dbReference>
<gene>
    <name evidence="5" type="ORF">MOBT1_000006</name>
</gene>
<feature type="compositionally biased region" description="Low complexity" evidence="3">
    <location>
        <begin position="367"/>
        <end position="394"/>
    </location>
</feature>
<dbReference type="PROSITE" id="PS50102">
    <property type="entry name" value="RRM"/>
    <property type="match status" value="1"/>
</dbReference>
<feature type="compositionally biased region" description="Basic residues" evidence="3">
    <location>
        <begin position="101"/>
        <end position="112"/>
    </location>
</feature>
<feature type="region of interest" description="Disordered" evidence="3">
    <location>
        <begin position="94"/>
        <end position="196"/>
    </location>
</feature>
<dbReference type="Proteomes" id="UP001214603">
    <property type="component" value="Chromosome 1"/>
</dbReference>